<proteinExistence type="predicted"/>
<dbReference type="InterPro" id="IPR022742">
    <property type="entry name" value="Hydrolase_4"/>
</dbReference>
<dbReference type="EMBL" id="VRKQ01000010">
    <property type="protein sequence ID" value="TXG37213.1"/>
    <property type="molecule type" value="Genomic_DNA"/>
</dbReference>
<feature type="domain" description="Serine aminopeptidase S33" evidence="2">
    <location>
        <begin position="75"/>
        <end position="212"/>
    </location>
</feature>
<dbReference type="SUPFAM" id="SSF53474">
    <property type="entry name" value="alpha/beta-Hydrolases"/>
    <property type="match status" value="1"/>
</dbReference>
<dbReference type="Gene3D" id="3.40.50.1820">
    <property type="entry name" value="alpha/beta hydrolase"/>
    <property type="match status" value="1"/>
</dbReference>
<dbReference type="Pfam" id="PF12146">
    <property type="entry name" value="Hydrolase_4"/>
    <property type="match status" value="1"/>
</dbReference>
<keyword evidence="1" id="KW-0472">Membrane</keyword>
<name>A0A5C7GI66_9FLAO</name>
<keyword evidence="4" id="KW-1185">Reference proteome</keyword>
<evidence type="ECO:0000313" key="3">
    <source>
        <dbReference type="EMBL" id="TXG37213.1"/>
    </source>
</evidence>
<comment type="caution">
    <text evidence="3">The sequence shown here is derived from an EMBL/GenBank/DDBJ whole genome shotgun (WGS) entry which is preliminary data.</text>
</comment>
<keyword evidence="1" id="KW-0812">Transmembrane</keyword>
<dbReference type="PANTHER" id="PTHR12277:SF81">
    <property type="entry name" value="PROTEIN ABHD13"/>
    <property type="match status" value="1"/>
</dbReference>
<dbReference type="PANTHER" id="PTHR12277">
    <property type="entry name" value="ALPHA/BETA HYDROLASE DOMAIN-CONTAINING PROTEIN"/>
    <property type="match status" value="1"/>
</dbReference>
<dbReference type="InterPro" id="IPR029058">
    <property type="entry name" value="AB_hydrolase_fold"/>
</dbReference>
<evidence type="ECO:0000313" key="4">
    <source>
        <dbReference type="Proteomes" id="UP000321080"/>
    </source>
</evidence>
<dbReference type="OrthoDB" id="9777090at2"/>
<keyword evidence="1" id="KW-1133">Transmembrane helix</keyword>
<reference evidence="3 4" key="1">
    <citation type="submission" date="2019-08" db="EMBL/GenBank/DDBJ databases">
        <title>Seonamhaeicola sediminis sp. nov., isolated from marine sediment.</title>
        <authorList>
            <person name="Cao W.R."/>
        </authorList>
    </citation>
    <scope>NUCLEOTIDE SEQUENCE [LARGE SCALE GENOMIC DNA]</scope>
    <source>
        <strain evidence="3 4">1505</strain>
    </source>
</reference>
<dbReference type="GO" id="GO:0016787">
    <property type="term" value="F:hydrolase activity"/>
    <property type="evidence" value="ECO:0007669"/>
    <property type="project" value="UniProtKB-KW"/>
</dbReference>
<accession>A0A5C7GI66</accession>
<protein>
    <submittedName>
        <fullName evidence="3">Alpha/beta hydrolase</fullName>
    </submittedName>
</protein>
<organism evidence="3 4">
    <name type="scientific">Seonamhaeicola maritimus</name>
    <dbReference type="NCBI Taxonomy" id="2591822"/>
    <lineage>
        <taxon>Bacteria</taxon>
        <taxon>Pseudomonadati</taxon>
        <taxon>Bacteroidota</taxon>
        <taxon>Flavobacteriia</taxon>
        <taxon>Flavobacteriales</taxon>
        <taxon>Flavobacteriaceae</taxon>
    </lineage>
</organism>
<evidence type="ECO:0000259" key="2">
    <source>
        <dbReference type="Pfam" id="PF12146"/>
    </source>
</evidence>
<dbReference type="Proteomes" id="UP000321080">
    <property type="component" value="Unassembled WGS sequence"/>
</dbReference>
<dbReference type="AlphaFoldDB" id="A0A5C7GI66"/>
<sequence>MKKHFLKIFKISVITLGLLYVILCAFFYSLSGKVLFNPKKLDANFHYHFEKPFEEINIKTPDGKLLNSLLFKVEKPKGAVLYFHGNSGNINGWSYLAPIYNNLNYDLFITDYRGFGKSEGTIESETQIYNDLQLIYNKVKERYSEDKIVLIGYSIGSGLATKIASENNPKLLILQAPYYNIPDLIHSNVEKSDSWLHKLVKICPPFVYKLKFKTNEFLPKCNMPVTIFHGDKDELIYYGSALKLQKLFKPEDKLITLKEHGHEGVNNNKTFQNELEILLE</sequence>
<dbReference type="RefSeq" id="WP_147768525.1">
    <property type="nucleotide sequence ID" value="NZ_VRKQ01000010.1"/>
</dbReference>
<keyword evidence="3" id="KW-0378">Hydrolase</keyword>
<feature type="transmembrane region" description="Helical" evidence="1">
    <location>
        <begin position="12"/>
        <end position="30"/>
    </location>
</feature>
<gene>
    <name evidence="3" type="ORF">FUA22_11670</name>
</gene>
<evidence type="ECO:0000256" key="1">
    <source>
        <dbReference type="SAM" id="Phobius"/>
    </source>
</evidence>